<dbReference type="GO" id="GO:0006979">
    <property type="term" value="P:response to oxidative stress"/>
    <property type="evidence" value="ECO:0007669"/>
    <property type="project" value="InterPro"/>
</dbReference>
<dbReference type="PROSITE" id="PS00460">
    <property type="entry name" value="GLUTATHIONE_PEROXID_1"/>
    <property type="match status" value="1"/>
</dbReference>
<keyword evidence="9" id="KW-1185">Reference proteome</keyword>
<feature type="chain" id="PRO_5001601376" description="Glutathione peroxidase" evidence="6">
    <location>
        <begin position="26"/>
        <end position="193"/>
    </location>
</feature>
<keyword evidence="3 5" id="KW-0560">Oxidoreductase</keyword>
<evidence type="ECO:0000259" key="7">
    <source>
        <dbReference type="PROSITE" id="PS51352"/>
    </source>
</evidence>
<comment type="similarity">
    <text evidence="1 5">Belongs to the glutathione peroxidase family.</text>
</comment>
<dbReference type="EMBL" id="AUPL01006976">
    <property type="protein sequence ID" value="ESL05377.1"/>
    <property type="molecule type" value="Genomic_DNA"/>
</dbReference>
<keyword evidence="6" id="KW-0732">Signal</keyword>
<evidence type="ECO:0000256" key="1">
    <source>
        <dbReference type="ARBA" id="ARBA00006926"/>
    </source>
</evidence>
<protein>
    <recommendedName>
        <fullName evidence="5">Glutathione peroxidase</fullName>
    </recommendedName>
</protein>
<dbReference type="InterPro" id="IPR036249">
    <property type="entry name" value="Thioredoxin-like_sf"/>
</dbReference>
<organism evidence="8 9">
    <name type="scientific">Trypanosoma rangeli SC58</name>
    <dbReference type="NCBI Taxonomy" id="429131"/>
    <lineage>
        <taxon>Eukaryota</taxon>
        <taxon>Discoba</taxon>
        <taxon>Euglenozoa</taxon>
        <taxon>Kinetoplastea</taxon>
        <taxon>Metakinetoplastina</taxon>
        <taxon>Trypanosomatida</taxon>
        <taxon>Trypanosomatidae</taxon>
        <taxon>Trypanosoma</taxon>
        <taxon>Herpetosoma</taxon>
    </lineage>
</organism>
<dbReference type="CDD" id="cd00340">
    <property type="entry name" value="GSH_Peroxidase"/>
    <property type="match status" value="1"/>
</dbReference>
<dbReference type="InterPro" id="IPR000889">
    <property type="entry name" value="Glutathione_peroxidase"/>
</dbReference>
<dbReference type="Pfam" id="PF00255">
    <property type="entry name" value="GSHPx"/>
    <property type="match status" value="1"/>
</dbReference>
<dbReference type="FunFam" id="3.40.30.10:FF:000025">
    <property type="entry name" value="Glutathione peroxidase"/>
    <property type="match status" value="1"/>
</dbReference>
<feature type="signal peptide" evidence="6">
    <location>
        <begin position="1"/>
        <end position="25"/>
    </location>
</feature>
<dbReference type="PANTHER" id="PTHR11592">
    <property type="entry name" value="GLUTATHIONE PEROXIDASE"/>
    <property type="match status" value="1"/>
</dbReference>
<gene>
    <name evidence="8" type="ORF">TRSC58_06976</name>
</gene>
<evidence type="ECO:0000313" key="8">
    <source>
        <dbReference type="EMBL" id="ESL05377.1"/>
    </source>
</evidence>
<dbReference type="InterPro" id="IPR013766">
    <property type="entry name" value="Thioredoxin_domain"/>
</dbReference>
<dbReference type="PROSITE" id="PS51355">
    <property type="entry name" value="GLUTATHIONE_PEROXID_3"/>
    <property type="match status" value="1"/>
</dbReference>
<dbReference type="GO" id="GO:0004601">
    <property type="term" value="F:peroxidase activity"/>
    <property type="evidence" value="ECO:0007669"/>
    <property type="project" value="UniProtKB-KW"/>
</dbReference>
<evidence type="ECO:0000313" key="9">
    <source>
        <dbReference type="Proteomes" id="UP000031737"/>
    </source>
</evidence>
<comment type="caution">
    <text evidence="8">The sequence shown here is derived from an EMBL/GenBank/DDBJ whole genome shotgun (WGS) entry which is preliminary data.</text>
</comment>
<dbReference type="PROSITE" id="PS00763">
    <property type="entry name" value="GLUTATHIONE_PEROXID_2"/>
    <property type="match status" value="1"/>
</dbReference>
<feature type="domain" description="Thioredoxin" evidence="7">
    <location>
        <begin position="14"/>
        <end position="191"/>
    </location>
</feature>
<dbReference type="Gene3D" id="3.40.30.10">
    <property type="entry name" value="Glutaredoxin"/>
    <property type="match status" value="1"/>
</dbReference>
<evidence type="ECO:0000256" key="4">
    <source>
        <dbReference type="PIRSR" id="PIRSR000303-1"/>
    </source>
</evidence>
<dbReference type="VEuPathDB" id="TriTrypDB:TRSC58_06976"/>
<dbReference type="OrthoDB" id="446890at2759"/>
<accession>A0A061IWH1</accession>
<dbReference type="PROSITE" id="PS51352">
    <property type="entry name" value="THIOREDOXIN_2"/>
    <property type="match status" value="1"/>
</dbReference>
<evidence type="ECO:0000256" key="2">
    <source>
        <dbReference type="ARBA" id="ARBA00022559"/>
    </source>
</evidence>
<dbReference type="SUPFAM" id="SSF52833">
    <property type="entry name" value="Thioredoxin-like"/>
    <property type="match status" value="1"/>
</dbReference>
<keyword evidence="2 5" id="KW-0575">Peroxidase</keyword>
<evidence type="ECO:0000256" key="5">
    <source>
        <dbReference type="RuleBase" id="RU000499"/>
    </source>
</evidence>
<dbReference type="PANTHER" id="PTHR11592:SF129">
    <property type="entry name" value="GLUTATHIONE PEROXIDASE"/>
    <property type="match status" value="1"/>
</dbReference>
<feature type="active site" evidence="4">
    <location>
        <position position="65"/>
    </location>
</feature>
<evidence type="ECO:0000256" key="3">
    <source>
        <dbReference type="ARBA" id="ARBA00023002"/>
    </source>
</evidence>
<dbReference type="PIRSF" id="PIRSF000303">
    <property type="entry name" value="Glutathion_perox"/>
    <property type="match status" value="1"/>
</dbReference>
<dbReference type="InterPro" id="IPR029759">
    <property type="entry name" value="GPX_AS"/>
</dbReference>
<sequence length="193" mass="21038">MLLWVCCCDSLAVLLLGGLVSVVGTGTTHSSIYDFQILDADHHVVRPLAATKGHPLLIYNVASKCGYTKGGYETATALYNKYKDQGFTVLAFPCNQFGGQEPGTAQEVKEFVCTRFKAEFPIMAKIDVNGGKAHPLYEFMKEAKPGIFGTKAIKWNFTSFLIDKNGVPVARFSPGASVNQIEKELLPLLQATN</sequence>
<proteinExistence type="inferred from homology"/>
<evidence type="ECO:0000256" key="6">
    <source>
        <dbReference type="SAM" id="SignalP"/>
    </source>
</evidence>
<dbReference type="InterPro" id="IPR029760">
    <property type="entry name" value="GPX_CS"/>
</dbReference>
<dbReference type="PRINTS" id="PR01011">
    <property type="entry name" value="GLUTPROXDASE"/>
</dbReference>
<dbReference type="AlphaFoldDB" id="A0A061IWH1"/>
<reference evidence="8 9" key="1">
    <citation type="submission" date="2013-07" db="EMBL/GenBank/DDBJ databases">
        <authorList>
            <person name="Stoco P.H."/>
            <person name="Wagner G."/>
            <person name="Gerber A."/>
            <person name="Zaha A."/>
            <person name="Thompson C."/>
            <person name="Bartholomeu D.C."/>
            <person name="Luckemeyer D.D."/>
            <person name="Bahia D."/>
            <person name="Loreto E."/>
            <person name="Prestes E.B."/>
            <person name="Lima F.M."/>
            <person name="Rodrigues-Luiz G."/>
            <person name="Vallejo G.A."/>
            <person name="Filho J.F."/>
            <person name="Monteiro K.M."/>
            <person name="Tyler K.M."/>
            <person name="de Almeida L.G."/>
            <person name="Ortiz M.F."/>
            <person name="Siervo M.A."/>
            <person name="de Moraes M.H."/>
            <person name="Cunha O.L."/>
            <person name="Mendonca-Neto R."/>
            <person name="Silva R."/>
            <person name="Teixeira S.M."/>
            <person name="Murta S.M."/>
            <person name="Sincero T.C."/>
            <person name="Mendes T.A."/>
            <person name="Urmenyi T.P."/>
            <person name="Silva V.G."/>
            <person name="da Rocha W.D."/>
            <person name="Andersson B."/>
            <person name="Romanha A.J."/>
            <person name="Steindel M."/>
            <person name="de Vasconcelos A.T."/>
            <person name="Grisard E.C."/>
        </authorList>
    </citation>
    <scope>NUCLEOTIDE SEQUENCE [LARGE SCALE GENOMIC DNA]</scope>
    <source>
        <strain evidence="8 9">SC58</strain>
    </source>
</reference>
<dbReference type="Proteomes" id="UP000031737">
    <property type="component" value="Unassembled WGS sequence"/>
</dbReference>
<name>A0A061IWH1_TRYRA</name>